<evidence type="ECO:0008006" key="4">
    <source>
        <dbReference type="Google" id="ProtNLM"/>
    </source>
</evidence>
<dbReference type="PANTHER" id="PTHR22991:SF40">
    <property type="entry name" value="PROTEIN CBG13490"/>
    <property type="match status" value="1"/>
</dbReference>
<feature type="non-terminal residue" evidence="2">
    <location>
        <position position="1"/>
    </location>
</feature>
<keyword evidence="3" id="KW-1185">Reference proteome</keyword>
<accession>A0AAV5TV13</accession>
<name>A0AAV5TV13_9BILA</name>
<reference evidence="2" key="1">
    <citation type="submission" date="2023-10" db="EMBL/GenBank/DDBJ databases">
        <title>Genome assembly of Pristionchus species.</title>
        <authorList>
            <person name="Yoshida K."/>
            <person name="Sommer R.J."/>
        </authorList>
    </citation>
    <scope>NUCLEOTIDE SEQUENCE</scope>
    <source>
        <strain evidence="2">RS0144</strain>
    </source>
</reference>
<evidence type="ECO:0000313" key="2">
    <source>
        <dbReference type="EMBL" id="GMS98078.1"/>
    </source>
</evidence>
<evidence type="ECO:0000313" key="3">
    <source>
        <dbReference type="Proteomes" id="UP001432027"/>
    </source>
</evidence>
<dbReference type="AlphaFoldDB" id="A0AAV5TV13"/>
<gene>
    <name evidence="2" type="ORF">PENTCL1PPCAC_20253</name>
</gene>
<feature type="non-terminal residue" evidence="2">
    <location>
        <position position="112"/>
    </location>
</feature>
<keyword evidence="1" id="KW-1015">Disulfide bond</keyword>
<evidence type="ECO:0000256" key="1">
    <source>
        <dbReference type="ARBA" id="ARBA00023157"/>
    </source>
</evidence>
<dbReference type="InterPro" id="IPR050976">
    <property type="entry name" value="Snaclec"/>
</dbReference>
<dbReference type="Proteomes" id="UP001432027">
    <property type="component" value="Unassembled WGS sequence"/>
</dbReference>
<sequence>FYFKDNDMFNDFASKITPPDGQSRSKLLLGLLCNQKARRLEWADGTKVDYTKNTLSLDFDCTRNLTVVSEPAKNDWYEVSSNRTDYTYTVICATLPIAIEGDSCWDYDRMED</sequence>
<dbReference type="EMBL" id="BTSX01000005">
    <property type="protein sequence ID" value="GMS98078.1"/>
    <property type="molecule type" value="Genomic_DNA"/>
</dbReference>
<protein>
    <recommendedName>
        <fullName evidence="4">C-type lectin</fullName>
    </recommendedName>
</protein>
<proteinExistence type="predicted"/>
<dbReference type="PANTHER" id="PTHR22991">
    <property type="entry name" value="PROTEIN CBG13490"/>
    <property type="match status" value="1"/>
</dbReference>
<comment type="caution">
    <text evidence="2">The sequence shown here is derived from an EMBL/GenBank/DDBJ whole genome shotgun (WGS) entry which is preliminary data.</text>
</comment>
<organism evidence="2 3">
    <name type="scientific">Pristionchus entomophagus</name>
    <dbReference type="NCBI Taxonomy" id="358040"/>
    <lineage>
        <taxon>Eukaryota</taxon>
        <taxon>Metazoa</taxon>
        <taxon>Ecdysozoa</taxon>
        <taxon>Nematoda</taxon>
        <taxon>Chromadorea</taxon>
        <taxon>Rhabditida</taxon>
        <taxon>Rhabditina</taxon>
        <taxon>Diplogasteromorpha</taxon>
        <taxon>Diplogasteroidea</taxon>
        <taxon>Neodiplogasteridae</taxon>
        <taxon>Pristionchus</taxon>
    </lineage>
</organism>